<evidence type="ECO:0000313" key="5">
    <source>
        <dbReference type="Proteomes" id="UP001366085"/>
    </source>
</evidence>
<dbReference type="Pfam" id="PF24481">
    <property type="entry name" value="CT398_CC"/>
    <property type="match status" value="1"/>
</dbReference>
<dbReference type="InterPro" id="IPR003743">
    <property type="entry name" value="Zf-RING_7"/>
</dbReference>
<dbReference type="Pfam" id="PF02591">
    <property type="entry name" value="Zn_ribbon_9"/>
    <property type="match status" value="1"/>
</dbReference>
<keyword evidence="1" id="KW-0175">Coiled coil</keyword>
<dbReference type="InterPro" id="IPR052376">
    <property type="entry name" value="Oxidative_Scav/Glycosyltrans"/>
</dbReference>
<reference evidence="4 5" key="1">
    <citation type="submission" date="2024-02" db="EMBL/GenBank/DDBJ databases">
        <authorList>
            <person name="Saticioglu I.B."/>
        </authorList>
    </citation>
    <scope>NUCLEOTIDE SEQUENCE [LARGE SCALE GENOMIC DNA]</scope>
    <source>
        <strain evidence="4 5">Mu-43</strain>
    </source>
</reference>
<organism evidence="4 5">
    <name type="scientific">Microbacterium istanbulense</name>
    <dbReference type="NCBI Taxonomy" id="3122049"/>
    <lineage>
        <taxon>Bacteria</taxon>
        <taxon>Bacillati</taxon>
        <taxon>Actinomycetota</taxon>
        <taxon>Actinomycetes</taxon>
        <taxon>Micrococcales</taxon>
        <taxon>Microbacteriaceae</taxon>
        <taxon>Microbacterium</taxon>
    </lineage>
</organism>
<feature type="domain" description="CT398-like coiled coil hairpin" evidence="3">
    <location>
        <begin position="15"/>
        <end position="190"/>
    </location>
</feature>
<dbReference type="InterPro" id="IPR056003">
    <property type="entry name" value="CT398_CC_hairpin"/>
</dbReference>
<dbReference type="Gene3D" id="1.10.287.1490">
    <property type="match status" value="1"/>
</dbReference>
<accession>A0ABU8LM14</accession>
<evidence type="ECO:0000313" key="4">
    <source>
        <dbReference type="EMBL" id="MEJ1092360.1"/>
    </source>
</evidence>
<feature type="domain" description="C4-type zinc ribbon" evidence="2">
    <location>
        <begin position="201"/>
        <end position="235"/>
    </location>
</feature>
<evidence type="ECO:0000259" key="3">
    <source>
        <dbReference type="Pfam" id="PF24481"/>
    </source>
</evidence>
<gene>
    <name evidence="4" type="ORF">WDU93_11760</name>
</gene>
<keyword evidence="5" id="KW-1185">Reference proteome</keyword>
<dbReference type="EMBL" id="JBBDGN010000011">
    <property type="protein sequence ID" value="MEJ1092360.1"/>
    <property type="molecule type" value="Genomic_DNA"/>
</dbReference>
<dbReference type="Proteomes" id="UP001366085">
    <property type="component" value="Unassembled WGS sequence"/>
</dbReference>
<evidence type="ECO:0000256" key="1">
    <source>
        <dbReference type="SAM" id="Coils"/>
    </source>
</evidence>
<feature type="coiled-coil region" evidence="1">
    <location>
        <begin position="44"/>
        <end position="143"/>
    </location>
</feature>
<sequence length="243" mass="25912">MKASPENQRTLLDIAELDRRITQTERARTQPADGARINELAGVKQEQLRELTTLTGVLDDAKAELARLETDVKLAEQRRDRDAERLAAANDAKQAQALEHEIESLGRRLSALEDAELEVMGRVEEAEAAVAAQQALIDTTNAEGAQLTAQAKAGMAAAATEGEQLTRDRAAVAATVDAALLADYERRAARGIGAGLLRAGVCEGCRMVLSGTDLTAIRRAPSDEVISCPECGGILVRTEESGL</sequence>
<dbReference type="PANTHER" id="PTHR39082">
    <property type="entry name" value="PHOSPHOLIPASE C-BETA-2-RELATED"/>
    <property type="match status" value="1"/>
</dbReference>
<dbReference type="PANTHER" id="PTHR39082:SF1">
    <property type="entry name" value="SCAVENGER RECEPTOR CLASS A MEMBER 3"/>
    <property type="match status" value="1"/>
</dbReference>
<protein>
    <submittedName>
        <fullName evidence="4">C4-type zinc ribbon domain-containing protein</fullName>
    </submittedName>
</protein>
<evidence type="ECO:0000259" key="2">
    <source>
        <dbReference type="Pfam" id="PF02591"/>
    </source>
</evidence>
<comment type="caution">
    <text evidence="4">The sequence shown here is derived from an EMBL/GenBank/DDBJ whole genome shotgun (WGS) entry which is preliminary data.</text>
</comment>
<dbReference type="RefSeq" id="WP_337320821.1">
    <property type="nucleotide sequence ID" value="NZ_JBBDGN010000011.1"/>
</dbReference>
<name>A0ABU8LM14_9MICO</name>
<proteinExistence type="predicted"/>